<proteinExistence type="predicted"/>
<sequence>MQIKSIIASLALVASVCADHHFLRSNSPAHAHSHNHSALAGRDAYNLLEGDNNQDGGPKHGALRVPSGSRLRNFTVGDRGEELITYWSNSLSDSQAEQAIVMFHGKERNGDGYWTIANQVLRSAVNDGFPGANKNTLVIAPQFMSKIRNSGQYASNQIAFDDVNPWQVGERATFPKGTSVTSFSAIDNLLDRLADKSKFPKLQRIVIVGHGGGGQLVTRYAVLGSIPSPSKVAVRLVVGDPSSNLYFTDDRPLRSSFDAQGATKGSCPLYNTYRYGFTDLTKYNPTAGSLSPSAYFSRFAKRDVVFIVGNNDKDPSGDQTCMAHLLGGSARCDRTFMYWRYINQLAGTTASAKLSGFPGKFSSQLPDWSNQTGGQLKAQLTIVPNAQHDPSAVFQNQLGRAVLFTVGKVPRGGSPQ</sequence>
<evidence type="ECO:0000313" key="5">
    <source>
        <dbReference type="Proteomes" id="UP000836402"/>
    </source>
</evidence>
<evidence type="ECO:0000313" key="3">
    <source>
        <dbReference type="EMBL" id="KAE8240781.1"/>
    </source>
</evidence>
<dbReference type="SUPFAM" id="SSF53474">
    <property type="entry name" value="alpha/beta-Hydrolases"/>
    <property type="match status" value="1"/>
</dbReference>
<protein>
    <submittedName>
        <fullName evidence="3">Uncharacterized protein</fullName>
    </submittedName>
</protein>
<feature type="signal peptide" evidence="1">
    <location>
        <begin position="1"/>
        <end position="18"/>
    </location>
</feature>
<name>A0A177T5C7_9BASI</name>
<reference evidence="3" key="1">
    <citation type="submission" date="2016-04" db="EMBL/GenBank/DDBJ databases">
        <authorList>
            <person name="Nguyen H.D."/>
            <person name="Kesanakurti P."/>
            <person name="Cullis J."/>
            <person name="Levesque C.A."/>
            <person name="Hambleton S."/>
        </authorList>
    </citation>
    <scope>NUCLEOTIDE SEQUENCE</scope>
    <source>
        <strain evidence="3">DAOMC 238032</strain>
    </source>
</reference>
<dbReference type="EMBL" id="LWDD02002476">
    <property type="protein sequence ID" value="KAE8240781.1"/>
    <property type="molecule type" value="Genomic_DNA"/>
</dbReference>
<dbReference type="Proteomes" id="UP000077671">
    <property type="component" value="Unassembled WGS sequence"/>
</dbReference>
<reference evidence="3" key="2">
    <citation type="journal article" date="2019" name="IMA Fungus">
        <title>Genome sequencing and comparison of five Tilletia species to identify candidate genes for the detection of regulated species infecting wheat.</title>
        <authorList>
            <person name="Nguyen H.D.T."/>
            <person name="Sultana T."/>
            <person name="Kesanakurti P."/>
            <person name="Hambleton S."/>
        </authorList>
    </citation>
    <scope>NUCLEOTIDE SEQUENCE</scope>
    <source>
        <strain evidence="3">DAOMC 238032</strain>
    </source>
</reference>
<keyword evidence="5" id="KW-1185">Reference proteome</keyword>
<evidence type="ECO:0000313" key="2">
    <source>
        <dbReference type="EMBL" id="CAD6961401.1"/>
    </source>
</evidence>
<evidence type="ECO:0000313" key="4">
    <source>
        <dbReference type="Proteomes" id="UP000077671"/>
    </source>
</evidence>
<dbReference type="PANTHER" id="PTHR35560">
    <property type="entry name" value="BLL0132 PROTEIN"/>
    <property type="match status" value="1"/>
</dbReference>
<accession>A0A177T5C7</accession>
<dbReference type="PANTHER" id="PTHR35560:SF3">
    <property type="entry name" value="PEPTIDASE S9 PROLYL OLIGOPEPTIDASE CATALYTIC DOMAIN-CONTAINING PROTEIN"/>
    <property type="match status" value="1"/>
</dbReference>
<reference evidence="2" key="3">
    <citation type="submission" date="2020-10" db="EMBL/GenBank/DDBJ databases">
        <authorList>
            <person name="Sedaghatjoo S."/>
        </authorList>
    </citation>
    <scope>NUCLEOTIDE SEQUENCE</scope>
    <source>
        <strain evidence="2">AZH3</strain>
    </source>
</reference>
<comment type="caution">
    <text evidence="3">The sequence shown here is derived from an EMBL/GenBank/DDBJ whole genome shotgun (WGS) entry which is preliminary data.</text>
</comment>
<gene>
    <name evidence="3" type="ORF">A4X03_0g8366</name>
    <name evidence="2" type="ORF">JKIAZH3_G7065</name>
</gene>
<organism evidence="3 4">
    <name type="scientific">Tilletia caries</name>
    <name type="common">wheat bunt fungus</name>
    <dbReference type="NCBI Taxonomy" id="13290"/>
    <lineage>
        <taxon>Eukaryota</taxon>
        <taxon>Fungi</taxon>
        <taxon>Dikarya</taxon>
        <taxon>Basidiomycota</taxon>
        <taxon>Ustilaginomycotina</taxon>
        <taxon>Exobasidiomycetes</taxon>
        <taxon>Tilletiales</taxon>
        <taxon>Tilletiaceae</taxon>
        <taxon>Tilletia</taxon>
    </lineage>
</organism>
<evidence type="ECO:0000256" key="1">
    <source>
        <dbReference type="SAM" id="SignalP"/>
    </source>
</evidence>
<dbReference type="EMBL" id="CAJHJG010006978">
    <property type="protein sequence ID" value="CAD6961401.1"/>
    <property type="molecule type" value="Genomic_DNA"/>
</dbReference>
<feature type="chain" id="PRO_5044550111" evidence="1">
    <location>
        <begin position="19"/>
        <end position="416"/>
    </location>
</feature>
<dbReference type="AlphaFoldDB" id="A0A177T5C7"/>
<dbReference type="Gene3D" id="3.40.50.1820">
    <property type="entry name" value="alpha/beta hydrolase"/>
    <property type="match status" value="1"/>
</dbReference>
<dbReference type="Proteomes" id="UP000836402">
    <property type="component" value="Unassembled WGS sequence"/>
</dbReference>
<dbReference type="InterPro" id="IPR029058">
    <property type="entry name" value="AB_hydrolase_fold"/>
</dbReference>
<keyword evidence="1" id="KW-0732">Signal</keyword>